<reference evidence="2 3" key="2">
    <citation type="journal article" date="2010" name="Stand. Genomic Sci.">
        <title>Complete genome sequence of Kribbella flavida type strain (IFO 14399).</title>
        <authorList>
            <person name="Pukall R."/>
            <person name="Lapidus A."/>
            <person name="Glavina Del Rio T."/>
            <person name="Copeland A."/>
            <person name="Tice H."/>
            <person name="Cheng J.-F."/>
            <person name="Lucas S."/>
            <person name="Chen F."/>
            <person name="Nolan M."/>
            <person name="LaButti K."/>
            <person name="Pati A."/>
            <person name="Ivanova N."/>
            <person name="Mavrommatis K."/>
            <person name="Mikhailova N."/>
            <person name="Pitluck S."/>
            <person name="Bruce D."/>
            <person name="Goodwin L."/>
            <person name="Land M."/>
            <person name="Hauser L."/>
            <person name="Chang Y.-J."/>
            <person name="Jeffries C.D."/>
            <person name="Chen A."/>
            <person name="Palaniappan K."/>
            <person name="Chain P."/>
            <person name="Rohde M."/>
            <person name="Goeker M."/>
            <person name="Bristow J."/>
            <person name="Eisen J.A."/>
            <person name="Markowitz V."/>
            <person name="Hugenholtz P."/>
            <person name="Kyrpides N.C."/>
            <person name="Klenk H.-P."/>
            <person name="Brettin T."/>
        </authorList>
    </citation>
    <scope>NUCLEOTIDE SEQUENCE [LARGE SCALE GENOMIC DNA]</scope>
    <source>
        <strain evidence="3">DSM 17836 / JCM 10339 / NBRC 14399</strain>
    </source>
</reference>
<name>D2PZP3_KRIFD</name>
<dbReference type="OrthoDB" id="3293457at2"/>
<proteinExistence type="predicted"/>
<dbReference type="KEGG" id="kfl:Kfla_6617"/>
<keyword evidence="3" id="KW-1185">Reference proteome</keyword>
<evidence type="ECO:0000313" key="3">
    <source>
        <dbReference type="Proteomes" id="UP000007967"/>
    </source>
</evidence>
<evidence type="ECO:0000313" key="2">
    <source>
        <dbReference type="EMBL" id="ADB35609.1"/>
    </source>
</evidence>
<evidence type="ECO:0000256" key="1">
    <source>
        <dbReference type="SAM" id="Phobius"/>
    </source>
</evidence>
<dbReference type="STRING" id="479435.Kfla_6617"/>
<sequence length="263" mass="27546">MTRVNELDLLKTLDPAVGDIDPRGLRARADLERILATDTTPPGVGPRRNRRFAPRLALATGLVAATAAAAIALPSVFGGDKAFATWTAAPAAMSEQDSASASAACRTKSAEYSPGHREELATATTALSERRGTWTLVLLAGRNAFAALCINDGSKPSFQSFHGSIGSTLRADRPARREIHPTTFGAGSIDGEFLSVAVGVAGADVTGITYTSPSRGKVTATVSKGQFALWLPGNDFEHAAPRRGVPIQLTYRDGSTTATTLRL</sequence>
<reference evidence="3" key="1">
    <citation type="submission" date="2009-09" db="EMBL/GenBank/DDBJ databases">
        <title>The complete genome of Kribbella flavida DSM 17836.</title>
        <authorList>
            <consortium name="US DOE Joint Genome Institute (JGI-PGF)"/>
            <person name="Lucas S."/>
            <person name="Copeland A."/>
            <person name="Lapidus A."/>
            <person name="Glavina del Rio T."/>
            <person name="Dalin E."/>
            <person name="Tice H."/>
            <person name="Bruce D."/>
            <person name="Goodwin L."/>
            <person name="Pitluck S."/>
            <person name="Kyrpides N."/>
            <person name="Mavromatis K."/>
            <person name="Ivanova N."/>
            <person name="Saunders E."/>
            <person name="Brettin T."/>
            <person name="Detter J.C."/>
            <person name="Han C."/>
            <person name="Larimer F."/>
            <person name="Land M."/>
            <person name="Hauser L."/>
            <person name="Markowitz V."/>
            <person name="Cheng J.-F."/>
            <person name="Hugenholtz P."/>
            <person name="Woyke T."/>
            <person name="Wu D."/>
            <person name="Pukall R."/>
            <person name="Klenk H.-P."/>
            <person name="Eisen J.A."/>
        </authorList>
    </citation>
    <scope>NUCLEOTIDE SEQUENCE [LARGE SCALE GENOMIC DNA]</scope>
    <source>
        <strain evidence="3">DSM 17836 / JCM 10339 / NBRC 14399</strain>
    </source>
</reference>
<feature type="transmembrane region" description="Helical" evidence="1">
    <location>
        <begin position="56"/>
        <end position="77"/>
    </location>
</feature>
<dbReference type="HOGENOM" id="CLU_996698_0_0_11"/>
<dbReference type="AlphaFoldDB" id="D2PZP3"/>
<dbReference type="Proteomes" id="UP000007967">
    <property type="component" value="Chromosome"/>
</dbReference>
<dbReference type="eggNOG" id="ENOG5030VJG">
    <property type="taxonomic scope" value="Bacteria"/>
</dbReference>
<protein>
    <submittedName>
        <fullName evidence="2">Uncharacterized protein</fullName>
    </submittedName>
</protein>
<keyword evidence="1" id="KW-1133">Transmembrane helix</keyword>
<dbReference type="EMBL" id="CP001736">
    <property type="protein sequence ID" value="ADB35609.1"/>
    <property type="molecule type" value="Genomic_DNA"/>
</dbReference>
<keyword evidence="1" id="KW-0812">Transmembrane</keyword>
<dbReference type="RefSeq" id="WP_012924161.1">
    <property type="nucleotide sequence ID" value="NC_013729.1"/>
</dbReference>
<organism evidence="2 3">
    <name type="scientific">Kribbella flavida (strain DSM 17836 / JCM 10339 / NBRC 14399)</name>
    <dbReference type="NCBI Taxonomy" id="479435"/>
    <lineage>
        <taxon>Bacteria</taxon>
        <taxon>Bacillati</taxon>
        <taxon>Actinomycetota</taxon>
        <taxon>Actinomycetes</taxon>
        <taxon>Propionibacteriales</taxon>
        <taxon>Kribbellaceae</taxon>
        <taxon>Kribbella</taxon>
    </lineage>
</organism>
<gene>
    <name evidence="2" type="ordered locus">Kfla_6617</name>
</gene>
<keyword evidence="1" id="KW-0472">Membrane</keyword>
<accession>D2PZP3</accession>